<comment type="similarity">
    <text evidence="2 8">Belongs to the lactate permease family.</text>
</comment>
<feature type="transmembrane region" description="Helical" evidence="8">
    <location>
        <begin position="177"/>
        <end position="199"/>
    </location>
</feature>
<dbReference type="Pfam" id="PF02652">
    <property type="entry name" value="Lactate_perm"/>
    <property type="match status" value="1"/>
</dbReference>
<evidence type="ECO:0000256" key="2">
    <source>
        <dbReference type="ARBA" id="ARBA00010100"/>
    </source>
</evidence>
<protein>
    <recommendedName>
        <fullName evidence="8">L-lactate permease</fullName>
    </recommendedName>
</protein>
<proteinExistence type="inferred from homology"/>
<keyword evidence="3 8" id="KW-0813">Transport</keyword>
<evidence type="ECO:0000256" key="7">
    <source>
        <dbReference type="ARBA" id="ARBA00023136"/>
    </source>
</evidence>
<feature type="transmembrane region" description="Helical" evidence="8">
    <location>
        <begin position="30"/>
        <end position="48"/>
    </location>
</feature>
<comment type="caution">
    <text evidence="9">The sequence shown here is derived from an EMBL/GenBank/DDBJ whole genome shotgun (WGS) entry which is preliminary data.</text>
</comment>
<evidence type="ECO:0000256" key="5">
    <source>
        <dbReference type="ARBA" id="ARBA00022692"/>
    </source>
</evidence>
<feature type="transmembrane region" description="Helical" evidence="8">
    <location>
        <begin position="145"/>
        <end position="165"/>
    </location>
</feature>
<sequence length="472" mass="47325">MNEPLLVLLAGLPLLAVMAALVARQTALRTAVLGSMLAVVIALGPFELPLTGLGGAALEWWPLVLEVVLIIAGGLVFAEVGKLTGAQDELSGWISRTLGTGVAPALAIVHGVTPMTESLMGFGIGVVLAVPLLVALGLTRRTSAILGLLGLCVVPWGSMGPGTLVASQLSGLGMDELGVASAVANAPVPIAAGLAAAVLVTERGHRARACWAAVGSGLVLSVSLLLANIAFGTAPAGALAGMVTLGVHVLASRLRGGQPRWSRKLGTALLGYAVIIGGVLVTGTIVRTIGLSETSWRYLGSPAVWLIIATVVAARGRGAVLKPAIVATRKSAVLVGSATALFIGLGVVMAVSGMSLTLAGWLDGLGFGYFFALPFIGAIGGFVSGANSGVNAMFAAPQAQAVTTLGGDLLPSMGVHNVAASQLTGASPARIELASRLAGVPHESGGVLRTVLLVDGIVVLLLAVGLTAWHLF</sequence>
<evidence type="ECO:0000256" key="6">
    <source>
        <dbReference type="ARBA" id="ARBA00022989"/>
    </source>
</evidence>
<evidence type="ECO:0000313" key="10">
    <source>
        <dbReference type="Proteomes" id="UP000216533"/>
    </source>
</evidence>
<accession>A0A255E867</accession>
<dbReference type="AlphaFoldDB" id="A0A255E867"/>
<reference evidence="9 10" key="1">
    <citation type="submission" date="2017-07" db="EMBL/GenBank/DDBJ databases">
        <title>Draft whole genome sequences of clinical Proprionibacteriaceae strains.</title>
        <authorList>
            <person name="Bernier A.-M."/>
            <person name="Bernard K."/>
            <person name="Domingo M.-C."/>
        </authorList>
    </citation>
    <scope>NUCLEOTIDE SEQUENCE [LARGE SCALE GENOMIC DNA]</scope>
    <source>
        <strain evidence="9 10">NML 160184</strain>
    </source>
</reference>
<dbReference type="GO" id="GO:0015129">
    <property type="term" value="F:lactate transmembrane transporter activity"/>
    <property type="evidence" value="ECO:0007669"/>
    <property type="project" value="UniProtKB-UniRule"/>
</dbReference>
<feature type="transmembrane region" description="Helical" evidence="8">
    <location>
        <begin position="367"/>
        <end position="386"/>
    </location>
</feature>
<feature type="transmembrane region" description="Helical" evidence="8">
    <location>
        <begin position="334"/>
        <end position="361"/>
    </location>
</feature>
<keyword evidence="7 8" id="KW-0472">Membrane</keyword>
<gene>
    <name evidence="9" type="ORF">CGZ92_07120</name>
</gene>
<dbReference type="InterPro" id="IPR003804">
    <property type="entry name" value="Lactate_perm"/>
</dbReference>
<comment type="function">
    <text evidence="8">Uptake of L-lactate across the membrane. Can also transport D-lactate and glycolate.</text>
</comment>
<feature type="transmembrane region" description="Helical" evidence="8">
    <location>
        <begin position="296"/>
        <end position="314"/>
    </location>
</feature>
<feature type="transmembrane region" description="Helical" evidence="8">
    <location>
        <begin position="451"/>
        <end position="471"/>
    </location>
</feature>
<evidence type="ECO:0000256" key="1">
    <source>
        <dbReference type="ARBA" id="ARBA00004651"/>
    </source>
</evidence>
<dbReference type="Proteomes" id="UP000216533">
    <property type="component" value="Unassembled WGS sequence"/>
</dbReference>
<dbReference type="PANTHER" id="PTHR30003:SF0">
    <property type="entry name" value="GLYCOLATE PERMEASE GLCA-RELATED"/>
    <property type="match status" value="1"/>
</dbReference>
<feature type="transmembrane region" description="Helical" evidence="8">
    <location>
        <begin position="268"/>
        <end position="290"/>
    </location>
</feature>
<dbReference type="EMBL" id="NMVI01000016">
    <property type="protein sequence ID" value="OYN87480.1"/>
    <property type="molecule type" value="Genomic_DNA"/>
</dbReference>
<evidence type="ECO:0000256" key="4">
    <source>
        <dbReference type="ARBA" id="ARBA00022475"/>
    </source>
</evidence>
<feature type="transmembrane region" description="Helical" evidence="8">
    <location>
        <begin position="6"/>
        <end position="23"/>
    </location>
</feature>
<dbReference type="GO" id="GO:0015295">
    <property type="term" value="F:solute:proton symporter activity"/>
    <property type="evidence" value="ECO:0007669"/>
    <property type="project" value="TreeGrafter"/>
</dbReference>
<evidence type="ECO:0000313" key="9">
    <source>
        <dbReference type="EMBL" id="OYN87480.1"/>
    </source>
</evidence>
<dbReference type="PANTHER" id="PTHR30003">
    <property type="entry name" value="L-LACTATE PERMEASE"/>
    <property type="match status" value="1"/>
</dbReference>
<feature type="transmembrane region" description="Helical" evidence="8">
    <location>
        <begin position="60"/>
        <end position="81"/>
    </location>
</feature>
<feature type="transmembrane region" description="Helical" evidence="8">
    <location>
        <begin position="211"/>
        <end position="231"/>
    </location>
</feature>
<feature type="transmembrane region" description="Helical" evidence="8">
    <location>
        <begin position="93"/>
        <end position="113"/>
    </location>
</feature>
<feature type="transmembrane region" description="Helical" evidence="8">
    <location>
        <begin position="237"/>
        <end position="256"/>
    </location>
</feature>
<evidence type="ECO:0000256" key="8">
    <source>
        <dbReference type="RuleBase" id="RU365092"/>
    </source>
</evidence>
<feature type="transmembrane region" description="Helical" evidence="8">
    <location>
        <begin position="119"/>
        <end position="138"/>
    </location>
</feature>
<keyword evidence="5 8" id="KW-0812">Transmembrane</keyword>
<keyword evidence="4 8" id="KW-1003">Cell membrane</keyword>
<comment type="subcellular location">
    <subcellularLocation>
        <location evidence="1 8">Cell membrane</location>
        <topology evidence="1 8">Multi-pass membrane protein</topology>
    </subcellularLocation>
</comment>
<keyword evidence="6 8" id="KW-1133">Transmembrane helix</keyword>
<evidence type="ECO:0000256" key="3">
    <source>
        <dbReference type="ARBA" id="ARBA00022448"/>
    </source>
</evidence>
<name>A0A255E867_9ACTN</name>
<dbReference type="GO" id="GO:0005886">
    <property type="term" value="C:plasma membrane"/>
    <property type="evidence" value="ECO:0007669"/>
    <property type="project" value="UniProtKB-SubCell"/>
</dbReference>
<dbReference type="RefSeq" id="WP_094450702.1">
    <property type="nucleotide sequence ID" value="NZ_NMVI01000016.1"/>
</dbReference>
<organism evidence="9 10">
    <name type="scientific">Parenemella sanctibonifatiensis</name>
    <dbReference type="NCBI Taxonomy" id="2016505"/>
    <lineage>
        <taxon>Bacteria</taxon>
        <taxon>Bacillati</taxon>
        <taxon>Actinomycetota</taxon>
        <taxon>Actinomycetes</taxon>
        <taxon>Propionibacteriales</taxon>
        <taxon>Propionibacteriaceae</taxon>
        <taxon>Parenemella</taxon>
    </lineage>
</organism>